<dbReference type="Gene3D" id="3.30.70.2650">
    <property type="match status" value="1"/>
</dbReference>
<evidence type="ECO:0000313" key="5">
    <source>
        <dbReference type="Proteomes" id="UP000247792"/>
    </source>
</evidence>
<dbReference type="InterPro" id="IPR048846">
    <property type="entry name" value="PaaX-like_central"/>
</dbReference>
<dbReference type="Proteomes" id="UP000247792">
    <property type="component" value="Unassembled WGS sequence"/>
</dbReference>
<evidence type="ECO:0000259" key="3">
    <source>
        <dbReference type="Pfam" id="PF20803"/>
    </source>
</evidence>
<dbReference type="GO" id="GO:0006351">
    <property type="term" value="P:DNA-templated transcription"/>
    <property type="evidence" value="ECO:0007669"/>
    <property type="project" value="InterPro"/>
</dbReference>
<feature type="domain" description="Transcriptional repressor PaaX-like C-terminal" evidence="2">
    <location>
        <begin position="195"/>
        <end position="280"/>
    </location>
</feature>
<dbReference type="Pfam" id="PF08223">
    <property type="entry name" value="PaaX_C"/>
    <property type="match status" value="1"/>
</dbReference>
<dbReference type="PANTHER" id="PTHR30319">
    <property type="entry name" value="PHENYLACETIC ACID REGULATOR-RELATED TRANSCRIPTIONAL REPRESSOR"/>
    <property type="match status" value="1"/>
</dbReference>
<reference evidence="4 5" key="1">
    <citation type="submission" date="2018-05" db="EMBL/GenBank/DDBJ databases">
        <title>Genomic Encyclopedia of Type Strains, Phase IV (KMG-IV): sequencing the most valuable type-strain genomes for metagenomic binning, comparative biology and taxonomic classification.</title>
        <authorList>
            <person name="Goeker M."/>
        </authorList>
    </citation>
    <scope>NUCLEOTIDE SEQUENCE [LARGE SCALE GENOMIC DNA]</scope>
    <source>
        <strain evidence="4 5">DSM 19792</strain>
    </source>
</reference>
<dbReference type="EMBL" id="QJKB01000001">
    <property type="protein sequence ID" value="PXX46442.1"/>
    <property type="molecule type" value="Genomic_DNA"/>
</dbReference>
<evidence type="ECO:0000313" key="4">
    <source>
        <dbReference type="EMBL" id="PXX46442.1"/>
    </source>
</evidence>
<dbReference type="PANTHER" id="PTHR30319:SF1">
    <property type="entry name" value="TRANSCRIPTIONAL REPRESSOR PAAX"/>
    <property type="match status" value="1"/>
</dbReference>
<dbReference type="InterPro" id="IPR011965">
    <property type="entry name" value="PaaX_trns_reg"/>
</dbReference>
<dbReference type="InterPro" id="IPR012906">
    <property type="entry name" value="PaaX-like_N"/>
</dbReference>
<dbReference type="PIRSF" id="PIRSF020623">
    <property type="entry name" value="PaaX"/>
    <property type="match status" value="1"/>
</dbReference>
<proteinExistence type="predicted"/>
<dbReference type="Pfam" id="PF07848">
    <property type="entry name" value="PaaX"/>
    <property type="match status" value="1"/>
</dbReference>
<evidence type="ECO:0000259" key="1">
    <source>
        <dbReference type="Pfam" id="PF07848"/>
    </source>
</evidence>
<dbReference type="OrthoDB" id="2270427at2"/>
<sequence>MQTSTAIQTWIDQQLTNNPPRAKSLVMTVFGDAIAPHGGTIWLGSLISLMSHFGINDRLVRTSVFRLAEEGWLEAKRDGRRSTYQLATASYARFQHAYKRVYVPQTGKWDHYWTLVIMSGDDTSTGNKASLKKELLWEGFRMINAGVFAHPQADTAALQNVLGRNGFAGLCTVCRSSDLNLPNARPLPSLIASHWQLDEVNIAYKNFIEAFSPLKKLVQGQHLPEHAAFVIRSLLIHSFRRTQLHDPNLPSSLRPEGWLGDEAYRLCRDLYRACFRPAEYLLSQALDPEHRQDGGLSLQERFGGLF</sequence>
<accession>A0A318JGW2</accession>
<gene>
    <name evidence="4" type="ORF">DFR42_1013</name>
</gene>
<organism evidence="4 5">
    <name type="scientific">Undibacterium pigrum</name>
    <dbReference type="NCBI Taxonomy" id="401470"/>
    <lineage>
        <taxon>Bacteria</taxon>
        <taxon>Pseudomonadati</taxon>
        <taxon>Pseudomonadota</taxon>
        <taxon>Betaproteobacteria</taxon>
        <taxon>Burkholderiales</taxon>
        <taxon>Oxalobacteraceae</taxon>
        <taxon>Undibacterium</taxon>
    </lineage>
</organism>
<dbReference type="Gene3D" id="1.20.58.1460">
    <property type="match status" value="1"/>
</dbReference>
<name>A0A318JGW2_9BURK</name>
<feature type="domain" description="Transcriptional repressor PaaX-like N-terminal" evidence="1">
    <location>
        <begin position="21"/>
        <end position="87"/>
    </location>
</feature>
<protein>
    <submittedName>
        <fullName evidence="4">PaaX family transcriptional regulator</fullName>
    </submittedName>
</protein>
<dbReference type="RefSeq" id="WP_110252928.1">
    <property type="nucleotide sequence ID" value="NZ_QJKB01000001.1"/>
</dbReference>
<evidence type="ECO:0000259" key="2">
    <source>
        <dbReference type="Pfam" id="PF08223"/>
    </source>
</evidence>
<dbReference type="InterPro" id="IPR036388">
    <property type="entry name" value="WH-like_DNA-bd_sf"/>
</dbReference>
<dbReference type="NCBIfam" id="TIGR02277">
    <property type="entry name" value="PaaX_trns_reg"/>
    <property type="match status" value="1"/>
</dbReference>
<dbReference type="Gene3D" id="1.10.10.10">
    <property type="entry name" value="Winged helix-like DNA-binding domain superfamily/Winged helix DNA-binding domain"/>
    <property type="match status" value="1"/>
</dbReference>
<feature type="domain" description="Transcriptional repressor PaaX-like central Cas2-like" evidence="3">
    <location>
        <begin position="108"/>
        <end position="179"/>
    </location>
</feature>
<dbReference type="InterPro" id="IPR013225">
    <property type="entry name" value="PaaX_C"/>
</dbReference>
<dbReference type="AlphaFoldDB" id="A0A318JGW2"/>
<keyword evidence="5" id="KW-1185">Reference proteome</keyword>
<comment type="caution">
    <text evidence="4">The sequence shown here is derived from an EMBL/GenBank/DDBJ whole genome shotgun (WGS) entry which is preliminary data.</text>
</comment>
<dbReference type="Pfam" id="PF20803">
    <property type="entry name" value="PaaX_M"/>
    <property type="match status" value="1"/>
</dbReference>